<gene>
    <name evidence="2" type="ORF">Ae201684_006068</name>
</gene>
<evidence type="ECO:0000259" key="1">
    <source>
        <dbReference type="Pfam" id="PF01852"/>
    </source>
</evidence>
<feature type="domain" description="START" evidence="1">
    <location>
        <begin position="153"/>
        <end position="223"/>
    </location>
</feature>
<dbReference type="InterPro" id="IPR052727">
    <property type="entry name" value="Rab4/Rab5_effector"/>
</dbReference>
<dbReference type="PANTHER" id="PTHR13510">
    <property type="entry name" value="FYVE-FINGER-CONTAINING RAB5 EFFECTOR PROTEIN RABENOSYN-5-RELATED"/>
    <property type="match status" value="1"/>
</dbReference>
<dbReference type="InterPro" id="IPR023393">
    <property type="entry name" value="START-like_dom_sf"/>
</dbReference>
<evidence type="ECO:0000313" key="3">
    <source>
        <dbReference type="Proteomes" id="UP000481153"/>
    </source>
</evidence>
<organism evidence="2 3">
    <name type="scientific">Aphanomyces euteiches</name>
    <dbReference type="NCBI Taxonomy" id="100861"/>
    <lineage>
        <taxon>Eukaryota</taxon>
        <taxon>Sar</taxon>
        <taxon>Stramenopiles</taxon>
        <taxon>Oomycota</taxon>
        <taxon>Saprolegniomycetes</taxon>
        <taxon>Saprolegniales</taxon>
        <taxon>Verrucalvaceae</taxon>
        <taxon>Aphanomyces</taxon>
    </lineage>
</organism>
<name>A0A6G0XDE1_9STRA</name>
<dbReference type="InterPro" id="IPR002913">
    <property type="entry name" value="START_lipid-bd_dom"/>
</dbReference>
<reference evidence="2 3" key="1">
    <citation type="submission" date="2019-07" db="EMBL/GenBank/DDBJ databases">
        <title>Genomics analysis of Aphanomyces spp. identifies a new class of oomycete effector associated with host adaptation.</title>
        <authorList>
            <person name="Gaulin E."/>
        </authorList>
    </citation>
    <scope>NUCLEOTIDE SEQUENCE [LARGE SCALE GENOMIC DNA]</scope>
    <source>
        <strain evidence="2 3">ATCC 201684</strain>
    </source>
</reference>
<dbReference type="Pfam" id="PF01852">
    <property type="entry name" value="START"/>
    <property type="match status" value="1"/>
</dbReference>
<dbReference type="Gene3D" id="3.30.530.20">
    <property type="match status" value="1"/>
</dbReference>
<keyword evidence="3" id="KW-1185">Reference proteome</keyword>
<dbReference type="Proteomes" id="UP000481153">
    <property type="component" value="Unassembled WGS sequence"/>
</dbReference>
<proteinExistence type="predicted"/>
<accession>A0A6G0XDE1</accession>
<dbReference type="EMBL" id="VJMJ01000079">
    <property type="protein sequence ID" value="KAF0738077.1"/>
    <property type="molecule type" value="Genomic_DNA"/>
</dbReference>
<dbReference type="PANTHER" id="PTHR13510:SF44">
    <property type="entry name" value="RABENOSYN-5"/>
    <property type="match status" value="1"/>
</dbReference>
<sequence>MQHRGNMFGETKKAKPLFLHHQLDVDQVEHLLTLSQRTFQDCLKTVQLIEKDEASVVKHSTRPNATLHLERTQIKASLERTASAFLRRMVVDDGYAALMGFSESKLLCNLSPLDDPSQLHVGLRWAGLPSVLSLISDRDFCGIERGDFLRDLSGRHGWAYSFVSMELPSCPSQPDYVRGWLRLAHVCLETSEPGVIDVISFVHADFKGTTPQFVARQVTRSMLKDTHKVLLQSTSPPRRSSTSNLSIDSNRTWLKTQTASVASCPGEESFHRVASALVDPQNYQKRWHPTSTLPPRDSAECATCHKHTNQPMICQVCDKISCAHCSIKWCIVYKYDLRMYLCLRCHDGLIMHQGRRCP</sequence>
<dbReference type="GO" id="GO:0008289">
    <property type="term" value="F:lipid binding"/>
    <property type="evidence" value="ECO:0007669"/>
    <property type="project" value="InterPro"/>
</dbReference>
<dbReference type="AlphaFoldDB" id="A0A6G0XDE1"/>
<protein>
    <recommendedName>
        <fullName evidence="1">START domain-containing protein</fullName>
    </recommendedName>
</protein>
<dbReference type="VEuPathDB" id="FungiDB:AeMF1_015488"/>
<evidence type="ECO:0000313" key="2">
    <source>
        <dbReference type="EMBL" id="KAF0738077.1"/>
    </source>
</evidence>
<dbReference type="InterPro" id="IPR011011">
    <property type="entry name" value="Znf_FYVE_PHD"/>
</dbReference>
<dbReference type="SUPFAM" id="SSF55961">
    <property type="entry name" value="Bet v1-like"/>
    <property type="match status" value="1"/>
</dbReference>
<dbReference type="SUPFAM" id="SSF57903">
    <property type="entry name" value="FYVE/PHD zinc finger"/>
    <property type="match status" value="1"/>
</dbReference>
<comment type="caution">
    <text evidence="2">The sequence shown here is derived from an EMBL/GenBank/DDBJ whole genome shotgun (WGS) entry which is preliminary data.</text>
</comment>